<dbReference type="Proteomes" id="UP000317650">
    <property type="component" value="Chromosome 10"/>
</dbReference>
<feature type="region of interest" description="Disordered" evidence="2">
    <location>
        <begin position="142"/>
        <end position="178"/>
    </location>
</feature>
<accession>A0A4S8IVZ0</accession>
<feature type="region of interest" description="Disordered" evidence="2">
    <location>
        <begin position="98"/>
        <end position="122"/>
    </location>
</feature>
<protein>
    <recommendedName>
        <fullName evidence="3">RING-type domain-containing protein</fullName>
    </recommendedName>
</protein>
<evidence type="ECO:0000313" key="4">
    <source>
        <dbReference type="EMBL" id="THU52991.1"/>
    </source>
</evidence>
<feature type="region of interest" description="Disordered" evidence="2">
    <location>
        <begin position="315"/>
        <end position="342"/>
    </location>
</feature>
<dbReference type="InterPro" id="IPR001841">
    <property type="entry name" value="Znf_RING"/>
</dbReference>
<gene>
    <name evidence="4" type="ORF">C4D60_Mb10t09740</name>
</gene>
<keyword evidence="1" id="KW-0479">Metal-binding</keyword>
<proteinExistence type="predicted"/>
<dbReference type="GO" id="GO:0008270">
    <property type="term" value="F:zinc ion binding"/>
    <property type="evidence" value="ECO:0007669"/>
    <property type="project" value="UniProtKB-KW"/>
</dbReference>
<dbReference type="InterPro" id="IPR013083">
    <property type="entry name" value="Znf_RING/FYVE/PHD"/>
</dbReference>
<feature type="compositionally biased region" description="Low complexity" evidence="2">
    <location>
        <begin position="317"/>
        <end position="326"/>
    </location>
</feature>
<feature type="compositionally biased region" description="Polar residues" evidence="2">
    <location>
        <begin position="327"/>
        <end position="342"/>
    </location>
</feature>
<keyword evidence="5" id="KW-1185">Reference proteome</keyword>
<dbReference type="PANTHER" id="PTHR31150">
    <property type="entry name" value="EXPRESSED PROTEIN"/>
    <property type="match status" value="1"/>
</dbReference>
<evidence type="ECO:0000313" key="5">
    <source>
        <dbReference type="Proteomes" id="UP000317650"/>
    </source>
</evidence>
<keyword evidence="1" id="KW-0863">Zinc-finger</keyword>
<dbReference type="PROSITE" id="PS50089">
    <property type="entry name" value="ZF_RING_2"/>
    <property type="match status" value="1"/>
</dbReference>
<keyword evidence="1" id="KW-0862">Zinc</keyword>
<feature type="region of interest" description="Disordered" evidence="2">
    <location>
        <begin position="423"/>
        <end position="486"/>
    </location>
</feature>
<feature type="compositionally biased region" description="Basic and acidic residues" evidence="2">
    <location>
        <begin position="472"/>
        <end position="486"/>
    </location>
</feature>
<evidence type="ECO:0000256" key="1">
    <source>
        <dbReference type="PROSITE-ProRule" id="PRU00175"/>
    </source>
</evidence>
<reference evidence="4 5" key="1">
    <citation type="journal article" date="2019" name="Nat. Plants">
        <title>Genome sequencing of Musa balbisiana reveals subgenome evolution and function divergence in polyploid bananas.</title>
        <authorList>
            <person name="Yao X."/>
        </authorList>
    </citation>
    <scope>NUCLEOTIDE SEQUENCE [LARGE SCALE GENOMIC DNA]</scope>
    <source>
        <strain evidence="5">cv. DH-PKW</strain>
        <tissue evidence="4">Leaves</tissue>
    </source>
</reference>
<sequence>MGANCCVAVKDKPLPSPAQFDVSTYRNIRRSPTWSFRWDNRTHIEDAMDNAAQFSDHHSGNVGPQIRSESPTEAESLFDRGSPSDAFHLEKWHESPIRSGSAGKLKDVSADDQSIKSNSSRKSKGSLKLSYFASAPDIKFSKSVPSTPSSSSYKADPSSSRSCSLPSDPTSSRKACRSPGCQLSWQISDSSRIPSLHSLDENSKISVSVPSTPSSSSFKADPSSSMSCFVPLDPTSSRRACRSPGFQLCRQISDSRIPSLQSLNENSSPEGRHSFVLSFRSNELSTGGSHGESSDGWSMRTFSELVASSNRERWSFDSDNLTSSSSKITGSNPQPTTQVSPDQPTCKVCSKLLMEHCVVAVLVCGHIYHAECLEKMTTEIDRYDPTCPVCTHGEKSAAKLFKKAETKARNKLSRIGVADNDPQGDAICDRRKKVGDGPKMGASSSSQSSFGRSFLRHRFSIGRSSRSTTENESNRKKGFWERYRRE</sequence>
<dbReference type="Gene3D" id="3.30.40.10">
    <property type="entry name" value="Zinc/RING finger domain, C3HC4 (zinc finger)"/>
    <property type="match status" value="1"/>
</dbReference>
<evidence type="ECO:0000256" key="2">
    <source>
        <dbReference type="SAM" id="MobiDB-lite"/>
    </source>
</evidence>
<feature type="compositionally biased region" description="Polar residues" evidence="2">
    <location>
        <begin position="462"/>
        <end position="471"/>
    </location>
</feature>
<dbReference type="CDD" id="cd16448">
    <property type="entry name" value="RING-H2"/>
    <property type="match status" value="1"/>
</dbReference>
<dbReference type="EMBL" id="PYDT01000008">
    <property type="protein sequence ID" value="THU52991.1"/>
    <property type="molecule type" value="Genomic_DNA"/>
</dbReference>
<evidence type="ECO:0000259" key="3">
    <source>
        <dbReference type="PROSITE" id="PS50089"/>
    </source>
</evidence>
<comment type="caution">
    <text evidence="4">The sequence shown here is derived from an EMBL/GenBank/DDBJ whole genome shotgun (WGS) entry which is preliminary data.</text>
</comment>
<name>A0A4S8IVZ0_MUSBA</name>
<feature type="region of interest" description="Disordered" evidence="2">
    <location>
        <begin position="203"/>
        <end position="226"/>
    </location>
</feature>
<dbReference type="AlphaFoldDB" id="A0A4S8IVZ0"/>
<dbReference type="SUPFAM" id="SSF57850">
    <property type="entry name" value="RING/U-box"/>
    <property type="match status" value="1"/>
</dbReference>
<organism evidence="4 5">
    <name type="scientific">Musa balbisiana</name>
    <name type="common">Banana</name>
    <dbReference type="NCBI Taxonomy" id="52838"/>
    <lineage>
        <taxon>Eukaryota</taxon>
        <taxon>Viridiplantae</taxon>
        <taxon>Streptophyta</taxon>
        <taxon>Embryophyta</taxon>
        <taxon>Tracheophyta</taxon>
        <taxon>Spermatophyta</taxon>
        <taxon>Magnoliopsida</taxon>
        <taxon>Liliopsida</taxon>
        <taxon>Zingiberales</taxon>
        <taxon>Musaceae</taxon>
        <taxon>Musa</taxon>
    </lineage>
</organism>
<feature type="domain" description="RING-type" evidence="3">
    <location>
        <begin position="346"/>
        <end position="391"/>
    </location>
</feature>
<feature type="region of interest" description="Disordered" evidence="2">
    <location>
        <begin position="54"/>
        <end position="80"/>
    </location>
</feature>
<dbReference type="PANTHER" id="PTHR31150:SF32">
    <property type="entry name" value="RING_U-BOX SUPERFAMILY PROTEIN"/>
    <property type="match status" value="1"/>
</dbReference>
<dbReference type="SMART" id="SM00184">
    <property type="entry name" value="RING"/>
    <property type="match status" value="1"/>
</dbReference>
<feature type="compositionally biased region" description="Low complexity" evidence="2">
    <location>
        <begin position="204"/>
        <end position="226"/>
    </location>
</feature>
<feature type="compositionally biased region" description="Low complexity" evidence="2">
    <location>
        <begin position="142"/>
        <end position="172"/>
    </location>
</feature>